<proteinExistence type="inferred from homology"/>
<feature type="domain" description="NAD-dependent epimerase/dehydratase" evidence="3">
    <location>
        <begin position="3"/>
        <end position="247"/>
    </location>
</feature>
<dbReference type="PANTHER" id="PTHR43000">
    <property type="entry name" value="DTDP-D-GLUCOSE 4,6-DEHYDRATASE-RELATED"/>
    <property type="match status" value="1"/>
</dbReference>
<dbReference type="OrthoDB" id="9801056at2"/>
<protein>
    <submittedName>
        <fullName evidence="4">Putative NAD-dependent epimerase/dehydratase</fullName>
    </submittedName>
</protein>
<comment type="similarity">
    <text evidence="2">Belongs to the NAD(P)-dependent epimerase/dehydratase family.</text>
</comment>
<dbReference type="HOGENOM" id="CLU_007383_1_7_4"/>
<evidence type="ECO:0000313" key="5">
    <source>
        <dbReference type="Proteomes" id="UP000019095"/>
    </source>
</evidence>
<dbReference type="InterPro" id="IPR001509">
    <property type="entry name" value="Epimerase_deHydtase"/>
</dbReference>
<evidence type="ECO:0000259" key="3">
    <source>
        <dbReference type="Pfam" id="PF01370"/>
    </source>
</evidence>
<reference evidence="4 5" key="1">
    <citation type="journal article" date="2014" name="Microbiology">
        <title>Unravelling the complete genome sequence of Advenella mimigardefordensis strain DPN7T and novel insights in the catabolism of the xenobiotic polythioester precursor 3,3'-dithiodipropionate.</title>
        <authorList>
            <person name="Wubbeler J.H."/>
            <person name="Hiessl S."/>
            <person name="Schuldes J."/>
            <person name="Thurmer A."/>
            <person name="Daniel R."/>
            <person name="Steinbuchel A."/>
        </authorList>
    </citation>
    <scope>NUCLEOTIDE SEQUENCE [LARGE SCALE GENOMIC DNA]</scope>
    <source>
        <strain evidence="5">DSM 17166 / LMG 22922 / DPN7</strain>
    </source>
</reference>
<dbReference type="eggNOG" id="COG0451">
    <property type="taxonomic scope" value="Bacteria"/>
</dbReference>
<dbReference type="KEGG" id="amim:MIM_c25410"/>
<name>W0PCX8_ADVMD</name>
<dbReference type="Proteomes" id="UP000019095">
    <property type="component" value="Chromosome"/>
</dbReference>
<comment type="pathway">
    <text evidence="1">Bacterial outer membrane biogenesis; LPS O-antigen biosynthesis.</text>
</comment>
<dbReference type="InterPro" id="IPR036291">
    <property type="entry name" value="NAD(P)-bd_dom_sf"/>
</dbReference>
<organism evidence="4 5">
    <name type="scientific">Advenella mimigardefordensis (strain DSM 17166 / LMG 22922 / DPN7)</name>
    <dbReference type="NCBI Taxonomy" id="1247726"/>
    <lineage>
        <taxon>Bacteria</taxon>
        <taxon>Pseudomonadati</taxon>
        <taxon>Pseudomonadota</taxon>
        <taxon>Betaproteobacteria</taxon>
        <taxon>Burkholderiales</taxon>
        <taxon>Alcaligenaceae</taxon>
    </lineage>
</organism>
<dbReference type="CDD" id="cd08946">
    <property type="entry name" value="SDR_e"/>
    <property type="match status" value="1"/>
</dbReference>
<evidence type="ECO:0000313" key="4">
    <source>
        <dbReference type="EMBL" id="AHG64611.1"/>
    </source>
</evidence>
<dbReference type="STRING" id="1247726.MIM_c25410"/>
<keyword evidence="5" id="KW-1185">Reference proteome</keyword>
<dbReference type="SUPFAM" id="SSF51735">
    <property type="entry name" value="NAD(P)-binding Rossmann-fold domains"/>
    <property type="match status" value="1"/>
</dbReference>
<accession>W0PCX8</accession>
<dbReference type="PATRIC" id="fig|1247726.3.peg.2792"/>
<gene>
    <name evidence="4" type="ORF">MIM_c25410</name>
</gene>
<dbReference type="AlphaFoldDB" id="W0PCX8"/>
<evidence type="ECO:0000256" key="2">
    <source>
        <dbReference type="ARBA" id="ARBA00007637"/>
    </source>
</evidence>
<dbReference type="EMBL" id="CP003915">
    <property type="protein sequence ID" value="AHG64611.1"/>
    <property type="molecule type" value="Genomic_DNA"/>
</dbReference>
<dbReference type="Gene3D" id="3.40.50.720">
    <property type="entry name" value="NAD(P)-binding Rossmann-like Domain"/>
    <property type="match status" value="1"/>
</dbReference>
<sequence length="324" mass="35684">MTVLITGGAGFVGLNIAEKLLGTGESVVLFGLEPAPEAAINLFNKLPGQLHVVLGDIRDEQLLRDVLQQHRIERIVHAAAITAGLAREATQGMQITEVNIGGTIALLEAATQLGIKRVVQLGSGSVFGASVKQEGMLNEESDIPVPDTLYGITKYAAERIALRYRNTRDLDVIVARLAVVFGRWEYDTKVRDTLSIPLALSTLAESGGHAAFCQNLPDDWVYASDVANAILLLLDAPVLARPVYQIGTGQRWSITNWCERLRKHHPNFTYAVVPDAAQANVGRQTPIPRPPFSIDRLRADIDYQVRFPEQEAFDDYLAWRSERH</sequence>
<evidence type="ECO:0000256" key="1">
    <source>
        <dbReference type="ARBA" id="ARBA00005125"/>
    </source>
</evidence>
<dbReference type="RefSeq" id="WP_025373254.1">
    <property type="nucleotide sequence ID" value="NZ_CP003915.1"/>
</dbReference>
<dbReference type="Pfam" id="PF01370">
    <property type="entry name" value="Epimerase"/>
    <property type="match status" value="1"/>
</dbReference>